<dbReference type="InterPro" id="IPR022061">
    <property type="entry name" value="DUF3617"/>
</dbReference>
<name>A0ABQ6BMI6_9CAUL</name>
<dbReference type="Proteomes" id="UP001156921">
    <property type="component" value="Unassembled WGS sequence"/>
</dbReference>
<sequence>MRRLTPGLAGLISLALTACGQGDDSAPAAKADSGGAPAPAAAAMEGPRPGLWRITTRMPGMPAGVSMPAIETCVTRQDFSEMQRGPGQEAPEGVRCSEQSFRRDGDAMVGHSVCTMPDGGRAETDTRVTGDLSSRYAMEVRTRMTPAPDPSMADTTMTMTAERIGDCPAGSAAQ</sequence>
<protein>
    <recommendedName>
        <fullName evidence="4">DUF3617 family protein</fullName>
    </recommendedName>
</protein>
<reference evidence="3" key="1">
    <citation type="journal article" date="2019" name="Int. J. Syst. Evol. Microbiol.">
        <title>The Global Catalogue of Microorganisms (GCM) 10K type strain sequencing project: providing services to taxonomists for standard genome sequencing and annotation.</title>
        <authorList>
            <consortium name="The Broad Institute Genomics Platform"/>
            <consortium name="The Broad Institute Genome Sequencing Center for Infectious Disease"/>
            <person name="Wu L."/>
            <person name="Ma J."/>
        </authorList>
    </citation>
    <scope>NUCLEOTIDE SEQUENCE [LARGE SCALE GENOMIC DNA]</scope>
    <source>
        <strain evidence="3">NBRC 110107</strain>
    </source>
</reference>
<feature type="region of interest" description="Disordered" evidence="1">
    <location>
        <begin position="22"/>
        <end position="46"/>
    </location>
</feature>
<dbReference type="Pfam" id="PF12276">
    <property type="entry name" value="DUF3617"/>
    <property type="match status" value="1"/>
</dbReference>
<feature type="compositionally biased region" description="Low complexity" evidence="1">
    <location>
        <begin position="22"/>
        <end position="43"/>
    </location>
</feature>
<proteinExistence type="predicted"/>
<evidence type="ECO:0008006" key="4">
    <source>
        <dbReference type="Google" id="ProtNLM"/>
    </source>
</evidence>
<evidence type="ECO:0000313" key="2">
    <source>
        <dbReference type="EMBL" id="GLS02682.1"/>
    </source>
</evidence>
<dbReference type="EMBL" id="BSOY01000091">
    <property type="protein sequence ID" value="GLS02682.1"/>
    <property type="molecule type" value="Genomic_DNA"/>
</dbReference>
<accession>A0ABQ6BMI6</accession>
<gene>
    <name evidence="2" type="ORF">GCM10007859_27110</name>
</gene>
<evidence type="ECO:0000256" key="1">
    <source>
        <dbReference type="SAM" id="MobiDB-lite"/>
    </source>
</evidence>
<keyword evidence="3" id="KW-1185">Reference proteome</keyword>
<dbReference type="RefSeq" id="WP_284223561.1">
    <property type="nucleotide sequence ID" value="NZ_BSOY01000091.1"/>
</dbReference>
<comment type="caution">
    <text evidence="2">The sequence shown here is derived from an EMBL/GenBank/DDBJ whole genome shotgun (WGS) entry which is preliminary data.</text>
</comment>
<organism evidence="2 3">
    <name type="scientific">Brevundimonas denitrificans</name>
    <dbReference type="NCBI Taxonomy" id="1443434"/>
    <lineage>
        <taxon>Bacteria</taxon>
        <taxon>Pseudomonadati</taxon>
        <taxon>Pseudomonadota</taxon>
        <taxon>Alphaproteobacteria</taxon>
        <taxon>Caulobacterales</taxon>
        <taxon>Caulobacteraceae</taxon>
        <taxon>Brevundimonas</taxon>
    </lineage>
</organism>
<evidence type="ECO:0000313" key="3">
    <source>
        <dbReference type="Proteomes" id="UP001156921"/>
    </source>
</evidence>
<dbReference type="PROSITE" id="PS51257">
    <property type="entry name" value="PROKAR_LIPOPROTEIN"/>
    <property type="match status" value="1"/>
</dbReference>